<evidence type="ECO:0000313" key="7">
    <source>
        <dbReference type="Proteomes" id="UP001562425"/>
    </source>
</evidence>
<dbReference type="SUPFAM" id="SSF57424">
    <property type="entry name" value="LDL receptor-like module"/>
    <property type="match status" value="1"/>
</dbReference>
<sequence length="296" mass="31623">MDEWKYLIALLLALLSFRLPAVDSTSGNGSTSSGGTSTRTARERSGGQAIASLSSASIAALQAARNSNNAALAAAAAAAAAAATVTASPVVGGVGGQRCSLAQFRCANGTCISAAKFCDGTVDCLDKSDEPKLCTAQFRQIQHWQVRPGNRRRSRRRGFQGGGGHHQQQPQHHRDMPQPQHEACLEGFMTIREQGLPDLNGRWCGTASGYTIYYSETKSVNVTLRLDKLVQSGTGASSGAGPGGAPNESPGGLQFRLIYKFLRHTDAKLRNDNRIWNGDLVAGTYCNRNFYDCDKR</sequence>
<dbReference type="Pfam" id="PF00057">
    <property type="entry name" value="Ldl_recept_a"/>
    <property type="match status" value="1"/>
</dbReference>
<evidence type="ECO:0000256" key="3">
    <source>
        <dbReference type="PROSITE-ProRule" id="PRU00124"/>
    </source>
</evidence>
<dbReference type="SMART" id="SM00192">
    <property type="entry name" value="LDLa"/>
    <property type="match status" value="1"/>
</dbReference>
<keyword evidence="2" id="KW-0325">Glycoprotein</keyword>
<feature type="disulfide bond" evidence="3">
    <location>
        <begin position="106"/>
        <end position="124"/>
    </location>
</feature>
<gene>
    <name evidence="6" type="ORF">pipiens_002272</name>
</gene>
<dbReference type="Gene3D" id="4.10.400.10">
    <property type="entry name" value="Low-density Lipoprotein Receptor"/>
    <property type="match status" value="1"/>
</dbReference>
<evidence type="ECO:0000256" key="2">
    <source>
        <dbReference type="ARBA" id="ARBA00023180"/>
    </source>
</evidence>
<feature type="disulfide bond" evidence="3">
    <location>
        <begin position="99"/>
        <end position="111"/>
    </location>
</feature>
<comment type="caution">
    <text evidence="6">The sequence shown here is derived from an EMBL/GenBank/DDBJ whole genome shotgun (WGS) entry which is preliminary data.</text>
</comment>
<evidence type="ECO:0000256" key="5">
    <source>
        <dbReference type="SAM" id="SignalP"/>
    </source>
</evidence>
<dbReference type="EMBL" id="JBEHCU010005670">
    <property type="protein sequence ID" value="KAL1399052.1"/>
    <property type="molecule type" value="Genomic_DNA"/>
</dbReference>
<feature type="signal peptide" evidence="5">
    <location>
        <begin position="1"/>
        <end position="24"/>
    </location>
</feature>
<feature type="chain" id="PRO_5044843365" evidence="5">
    <location>
        <begin position="25"/>
        <end position="296"/>
    </location>
</feature>
<dbReference type="AlphaFoldDB" id="A0ABD1DJA7"/>
<protein>
    <submittedName>
        <fullName evidence="6">Uncharacterized protein</fullName>
    </submittedName>
</protein>
<evidence type="ECO:0000256" key="1">
    <source>
        <dbReference type="ARBA" id="ARBA00023157"/>
    </source>
</evidence>
<keyword evidence="1 3" id="KW-1015">Disulfide bond</keyword>
<dbReference type="PROSITE" id="PS50068">
    <property type="entry name" value="LDLRA_2"/>
    <property type="match status" value="1"/>
</dbReference>
<evidence type="ECO:0000313" key="6">
    <source>
        <dbReference type="EMBL" id="KAL1399052.1"/>
    </source>
</evidence>
<dbReference type="PROSITE" id="PS01209">
    <property type="entry name" value="LDLRA_1"/>
    <property type="match status" value="1"/>
</dbReference>
<feature type="region of interest" description="Disordered" evidence="4">
    <location>
        <begin position="23"/>
        <end position="44"/>
    </location>
</feature>
<dbReference type="InterPro" id="IPR023415">
    <property type="entry name" value="LDLR_class-A_CS"/>
</dbReference>
<dbReference type="InterPro" id="IPR002172">
    <property type="entry name" value="LDrepeatLR_classA_rpt"/>
</dbReference>
<reference evidence="6 7" key="1">
    <citation type="submission" date="2024-05" db="EMBL/GenBank/DDBJ databases">
        <title>Culex pipiens pipiens assembly and annotation.</title>
        <authorList>
            <person name="Alout H."/>
            <person name="Durand T."/>
        </authorList>
    </citation>
    <scope>NUCLEOTIDE SEQUENCE [LARGE SCALE GENOMIC DNA]</scope>
    <source>
        <strain evidence="6">HA-2024</strain>
        <tissue evidence="6">Whole body</tissue>
    </source>
</reference>
<dbReference type="Proteomes" id="UP001562425">
    <property type="component" value="Unassembled WGS sequence"/>
</dbReference>
<organism evidence="6 7">
    <name type="scientific">Culex pipiens pipiens</name>
    <name type="common">Northern house mosquito</name>
    <dbReference type="NCBI Taxonomy" id="38569"/>
    <lineage>
        <taxon>Eukaryota</taxon>
        <taxon>Metazoa</taxon>
        <taxon>Ecdysozoa</taxon>
        <taxon>Arthropoda</taxon>
        <taxon>Hexapoda</taxon>
        <taxon>Insecta</taxon>
        <taxon>Pterygota</taxon>
        <taxon>Neoptera</taxon>
        <taxon>Endopterygota</taxon>
        <taxon>Diptera</taxon>
        <taxon>Nematocera</taxon>
        <taxon>Culicoidea</taxon>
        <taxon>Culicidae</taxon>
        <taxon>Culicinae</taxon>
        <taxon>Culicini</taxon>
        <taxon>Culex</taxon>
        <taxon>Culex</taxon>
    </lineage>
</organism>
<dbReference type="CDD" id="cd00112">
    <property type="entry name" value="LDLa"/>
    <property type="match status" value="1"/>
</dbReference>
<keyword evidence="5" id="KW-0732">Signal</keyword>
<evidence type="ECO:0000256" key="4">
    <source>
        <dbReference type="SAM" id="MobiDB-lite"/>
    </source>
</evidence>
<dbReference type="FunFam" id="4.10.400.10:FF:000065">
    <property type="entry name" value="Transmembrane protease serine 7"/>
    <property type="match status" value="1"/>
</dbReference>
<dbReference type="InterPro" id="IPR036055">
    <property type="entry name" value="LDL_receptor-like_sf"/>
</dbReference>
<keyword evidence="7" id="KW-1185">Reference proteome</keyword>
<accession>A0ABD1DJA7</accession>
<proteinExistence type="predicted"/>
<name>A0ABD1DJA7_CULPP</name>
<feature type="compositionally biased region" description="Basic residues" evidence="4">
    <location>
        <begin position="149"/>
        <end position="158"/>
    </location>
</feature>
<feature type="compositionally biased region" description="Low complexity" evidence="4">
    <location>
        <begin position="24"/>
        <end position="39"/>
    </location>
</feature>
<comment type="caution">
    <text evidence="3">Lacks conserved residue(s) required for the propagation of feature annotation.</text>
</comment>
<feature type="region of interest" description="Disordered" evidence="4">
    <location>
        <begin position="146"/>
        <end position="179"/>
    </location>
</feature>